<comment type="caution">
    <text evidence="4">The sequence shown here is derived from an EMBL/GenBank/DDBJ whole genome shotgun (WGS) entry which is preliminary data.</text>
</comment>
<dbReference type="GO" id="GO:1990281">
    <property type="term" value="C:efflux pump complex"/>
    <property type="evidence" value="ECO:0007669"/>
    <property type="project" value="TreeGrafter"/>
</dbReference>
<gene>
    <name evidence="4" type="ORF">BJN41_01800</name>
</gene>
<evidence type="ECO:0000259" key="3">
    <source>
        <dbReference type="Pfam" id="PF25919"/>
    </source>
</evidence>
<dbReference type="PANTHER" id="PTHR30469">
    <property type="entry name" value="MULTIDRUG RESISTANCE PROTEIN MDTA"/>
    <property type="match status" value="1"/>
</dbReference>
<dbReference type="GO" id="GO:0015562">
    <property type="term" value="F:efflux transmembrane transporter activity"/>
    <property type="evidence" value="ECO:0007669"/>
    <property type="project" value="TreeGrafter"/>
</dbReference>
<dbReference type="RefSeq" id="WP_019837499.1">
    <property type="nucleotide sequence ID" value="NZ_CP183897.1"/>
</dbReference>
<dbReference type="AlphaFoldDB" id="A0A1E8E5L7"/>
<dbReference type="NCBIfam" id="TIGR01730">
    <property type="entry name" value="RND_mfp"/>
    <property type="match status" value="1"/>
</dbReference>
<dbReference type="STRING" id="202956.BJN41_01800"/>
<organism evidence="4 5">
    <name type="scientific">Acinetobacter towneri</name>
    <dbReference type="NCBI Taxonomy" id="202956"/>
    <lineage>
        <taxon>Bacteria</taxon>
        <taxon>Pseudomonadati</taxon>
        <taxon>Pseudomonadota</taxon>
        <taxon>Gammaproteobacteria</taxon>
        <taxon>Moraxellales</taxon>
        <taxon>Moraxellaceae</taxon>
        <taxon>Acinetobacter</taxon>
    </lineage>
</organism>
<dbReference type="PANTHER" id="PTHR30469:SF15">
    <property type="entry name" value="HLYD FAMILY OF SECRETION PROTEINS"/>
    <property type="match status" value="1"/>
</dbReference>
<dbReference type="SUPFAM" id="SSF111369">
    <property type="entry name" value="HlyD-like secretion proteins"/>
    <property type="match status" value="1"/>
</dbReference>
<protein>
    <submittedName>
        <fullName evidence="4">Efflux transporter periplasmic adaptor subunit</fullName>
    </submittedName>
</protein>
<dbReference type="eggNOG" id="COG0845">
    <property type="taxonomic scope" value="Bacteria"/>
</dbReference>
<evidence type="ECO:0000313" key="5">
    <source>
        <dbReference type="Proteomes" id="UP000186931"/>
    </source>
</evidence>
<evidence type="ECO:0000256" key="1">
    <source>
        <dbReference type="ARBA" id="ARBA00009477"/>
    </source>
</evidence>
<proteinExistence type="inferred from homology"/>
<dbReference type="InterPro" id="IPR058790">
    <property type="entry name" value="BSH_CusB"/>
</dbReference>
<dbReference type="Proteomes" id="UP000186931">
    <property type="component" value="Unassembled WGS sequence"/>
</dbReference>
<dbReference type="Gene3D" id="2.40.50.100">
    <property type="match status" value="1"/>
</dbReference>
<dbReference type="EMBL" id="MKQS01000001">
    <property type="protein sequence ID" value="OFE44864.1"/>
    <property type="molecule type" value="Genomic_DNA"/>
</dbReference>
<comment type="similarity">
    <text evidence="1">Belongs to the membrane fusion protein (MFP) (TC 8.A.1) family.</text>
</comment>
<dbReference type="Gene3D" id="1.10.287.470">
    <property type="entry name" value="Helix hairpin bin"/>
    <property type="match status" value="1"/>
</dbReference>
<evidence type="ECO:0000256" key="2">
    <source>
        <dbReference type="SAM" id="Coils"/>
    </source>
</evidence>
<dbReference type="Gene3D" id="2.40.30.170">
    <property type="match status" value="1"/>
</dbReference>
<sequence length="377" mass="41651">MHIAQRISFIFNQQPLPLLRISTLGLCVFLSACQKNETENVAPTPEKIELIQQDLVTPQQGSAISKTAFTGTVRAVNQSSIQAQVTATATSVYVKVGDSVQRGQTLLRLNNQDNAARLAQARANLAATQAQANQARNMMQRKKRLLDQGFISQVEYEQSQLDYRAQMESVRAQQANVDIALKADQDGTITSPIHGIITERQVEPGQTVAAGQTLFEIVDPKQLEIQAKLPSELQAALKIGQKIEYQLQGQANIFNAQISRVSPVADLASRQIEFFATPLERLPSLSIGAFVDGHILAKSTISGQIIPLNTIHDIQNKPYVWVIRDQKIARVDITVLEQRYSDNTAVIQGLQSSDLVSRVVFNPDQIQQQVIIQNNPQ</sequence>
<dbReference type="PROSITE" id="PS51257">
    <property type="entry name" value="PROKAR_LIPOPROTEIN"/>
    <property type="match status" value="1"/>
</dbReference>
<feature type="domain" description="CusB-like barrel-sandwich hybrid" evidence="3">
    <location>
        <begin position="80"/>
        <end position="217"/>
    </location>
</feature>
<feature type="coiled-coil region" evidence="2">
    <location>
        <begin position="118"/>
        <end position="145"/>
    </location>
</feature>
<dbReference type="InterPro" id="IPR006143">
    <property type="entry name" value="RND_pump_MFP"/>
</dbReference>
<evidence type="ECO:0000313" key="4">
    <source>
        <dbReference type="EMBL" id="OFE44864.1"/>
    </source>
</evidence>
<accession>A0A1E8E5L7</accession>
<dbReference type="Pfam" id="PF25919">
    <property type="entry name" value="BSH_CusB"/>
    <property type="match status" value="1"/>
</dbReference>
<keyword evidence="2" id="KW-0175">Coiled coil</keyword>
<dbReference type="Gene3D" id="2.40.420.20">
    <property type="match status" value="1"/>
</dbReference>
<name>A0A1E8E5L7_9GAMM</name>
<reference evidence="4 5" key="1">
    <citation type="submission" date="2016-10" db="EMBL/GenBank/DDBJ databases">
        <title>Genome of airborne Acinetobacter sp. 5-2Ac02 in the hospital environment: Species near to Acinetobacter towneri.</title>
        <authorList>
            <person name="Barbosa B."/>
            <person name="Fernandez-Garcia L."/>
            <person name="Gato E."/>
            <person name="Leao R."/>
            <person name="Albano R."/>
            <person name="Fernandez B."/>
            <person name="Fernandez-Cuenca F."/>
            <person name="Marques E."/>
            <person name="Tomas M."/>
        </authorList>
    </citation>
    <scope>NUCLEOTIDE SEQUENCE [LARGE SCALE GENOMIC DNA]</scope>
    <source>
        <strain evidence="4 5">5-2Ac02</strain>
    </source>
</reference>